<name>K0TJY6_THAOC</name>
<evidence type="ECO:0000313" key="3">
    <source>
        <dbReference type="Proteomes" id="UP000266841"/>
    </source>
</evidence>
<gene>
    <name evidence="2" type="ORF">THAOC_07646</name>
</gene>
<evidence type="ECO:0000313" key="2">
    <source>
        <dbReference type="EMBL" id="EJK70957.1"/>
    </source>
</evidence>
<dbReference type="Proteomes" id="UP000266841">
    <property type="component" value="Unassembled WGS sequence"/>
</dbReference>
<dbReference type="EMBL" id="AGNL01007824">
    <property type="protein sequence ID" value="EJK70957.1"/>
    <property type="molecule type" value="Genomic_DNA"/>
</dbReference>
<organism evidence="2 3">
    <name type="scientific">Thalassiosira oceanica</name>
    <name type="common">Marine diatom</name>
    <dbReference type="NCBI Taxonomy" id="159749"/>
    <lineage>
        <taxon>Eukaryota</taxon>
        <taxon>Sar</taxon>
        <taxon>Stramenopiles</taxon>
        <taxon>Ochrophyta</taxon>
        <taxon>Bacillariophyta</taxon>
        <taxon>Coscinodiscophyceae</taxon>
        <taxon>Thalassiosirophycidae</taxon>
        <taxon>Thalassiosirales</taxon>
        <taxon>Thalassiosiraceae</taxon>
        <taxon>Thalassiosira</taxon>
    </lineage>
</organism>
<feature type="region of interest" description="Disordered" evidence="1">
    <location>
        <begin position="30"/>
        <end position="52"/>
    </location>
</feature>
<proteinExistence type="predicted"/>
<dbReference type="AlphaFoldDB" id="K0TJY6"/>
<reference evidence="2 3" key="1">
    <citation type="journal article" date="2012" name="Genome Biol.">
        <title>Genome and low-iron response of an oceanic diatom adapted to chronic iron limitation.</title>
        <authorList>
            <person name="Lommer M."/>
            <person name="Specht M."/>
            <person name="Roy A.S."/>
            <person name="Kraemer L."/>
            <person name="Andreson R."/>
            <person name="Gutowska M.A."/>
            <person name="Wolf J."/>
            <person name="Bergner S.V."/>
            <person name="Schilhabel M.B."/>
            <person name="Klostermeier U.C."/>
            <person name="Beiko R.G."/>
            <person name="Rosenstiel P."/>
            <person name="Hippler M."/>
            <person name="Laroche J."/>
        </authorList>
    </citation>
    <scope>NUCLEOTIDE SEQUENCE [LARGE SCALE GENOMIC DNA]</scope>
    <source>
        <strain evidence="2 3">CCMP1005</strain>
    </source>
</reference>
<comment type="caution">
    <text evidence="2">The sequence shown here is derived from an EMBL/GenBank/DDBJ whole genome shotgun (WGS) entry which is preliminary data.</text>
</comment>
<evidence type="ECO:0000256" key="1">
    <source>
        <dbReference type="SAM" id="MobiDB-lite"/>
    </source>
</evidence>
<sequence>MRRLSPVAEAADGRRRWPCAMCEMCDSETATNDGRLTSDRTWPSRGGVRRVGPVATRIPSAAQAGWMLEDWRKEGVTPNLGRRPHTAPTAS</sequence>
<keyword evidence="3" id="KW-1185">Reference proteome</keyword>
<protein>
    <submittedName>
        <fullName evidence="2">Uncharacterized protein</fullName>
    </submittedName>
</protein>
<feature type="compositionally biased region" description="Polar residues" evidence="1">
    <location>
        <begin position="30"/>
        <end position="41"/>
    </location>
</feature>
<accession>K0TJY6</accession>